<dbReference type="Proteomes" id="UP000572540">
    <property type="component" value="Unassembled WGS sequence"/>
</dbReference>
<name>A0A7Y9W390_9BURK</name>
<feature type="region of interest" description="Disordered" evidence="1">
    <location>
        <begin position="218"/>
        <end position="250"/>
    </location>
</feature>
<dbReference type="AlphaFoldDB" id="A0A7Y9W390"/>
<evidence type="ECO:0000256" key="1">
    <source>
        <dbReference type="SAM" id="MobiDB-lite"/>
    </source>
</evidence>
<proteinExistence type="predicted"/>
<dbReference type="PANTHER" id="PTHR37549:SF1">
    <property type="entry name" value="LIPOPROTEIN LPRI"/>
    <property type="match status" value="1"/>
</dbReference>
<dbReference type="PANTHER" id="PTHR37549">
    <property type="entry name" value="LIPOPROTEIN LPRI"/>
    <property type="match status" value="1"/>
</dbReference>
<comment type="caution">
    <text evidence="2">The sequence shown here is derived from an EMBL/GenBank/DDBJ whole genome shotgun (WGS) entry which is preliminary data.</text>
</comment>
<sequence>MMKTVAAPHPRPLLRELHGACLKAFRQRAAPSLLSLRIRHDKPSHSSRPARFRNHPPELTRCSGVRVAATRPIIDGMKKPCTAGTAMKNLRPCLIAALMLVSLSAHATSFDCNKGRSPTERMICNDPALSTLDDTLGQLYWKARRRVVDRRAFLNDSDSKWAWREANCRDAACLSTWYATRIEELQVLNASLQAGTQPAVKSLAASAMQIAPAAATAATAAPRPTQSTAAVTPPASNNQHKPPFPPAPKTTTAMLQCTAANPGIVVNDQCATVLSENGSRWKYKPHGGDWFCGVAMLEPAATTEVAAAAAP</sequence>
<accession>A0A7Y9W390</accession>
<evidence type="ECO:0000313" key="2">
    <source>
        <dbReference type="EMBL" id="NYH12913.1"/>
    </source>
</evidence>
<dbReference type="EMBL" id="JACCAU010000001">
    <property type="protein sequence ID" value="NYH12913.1"/>
    <property type="molecule type" value="Genomic_DNA"/>
</dbReference>
<dbReference type="InterPro" id="IPR052755">
    <property type="entry name" value="Lysozyme_Inhibitor_LprI"/>
</dbReference>
<reference evidence="2 3" key="1">
    <citation type="submission" date="2020-07" db="EMBL/GenBank/DDBJ databases">
        <title>Exploring microbial biodiversity for novel pathways involved in the catabolism of aromatic compounds derived from lignin.</title>
        <authorList>
            <person name="Elkins J."/>
        </authorList>
    </citation>
    <scope>NUCLEOTIDE SEQUENCE [LARGE SCALE GENOMIC DNA]</scope>
    <source>
        <strain evidence="2 3">H2C3B</strain>
    </source>
</reference>
<dbReference type="GO" id="GO:0005576">
    <property type="term" value="C:extracellular region"/>
    <property type="evidence" value="ECO:0007669"/>
    <property type="project" value="TreeGrafter"/>
</dbReference>
<feature type="compositionally biased region" description="Low complexity" evidence="1">
    <location>
        <begin position="218"/>
        <end position="230"/>
    </location>
</feature>
<gene>
    <name evidence="2" type="ORF">GGD41_000141</name>
</gene>
<organism evidence="2 3">
    <name type="scientific">Paraburkholderia bryophila</name>
    <dbReference type="NCBI Taxonomy" id="420952"/>
    <lineage>
        <taxon>Bacteria</taxon>
        <taxon>Pseudomonadati</taxon>
        <taxon>Pseudomonadota</taxon>
        <taxon>Betaproteobacteria</taxon>
        <taxon>Burkholderiales</taxon>
        <taxon>Burkholderiaceae</taxon>
        <taxon>Paraburkholderia</taxon>
    </lineage>
</organism>
<evidence type="ECO:0000313" key="3">
    <source>
        <dbReference type="Proteomes" id="UP000572540"/>
    </source>
</evidence>
<protein>
    <submittedName>
        <fullName evidence="2">Uncharacterized protein</fullName>
    </submittedName>
</protein>